<proteinExistence type="predicted"/>
<evidence type="ECO:0000313" key="1">
    <source>
        <dbReference type="EMBL" id="JAD41810.1"/>
    </source>
</evidence>
<name>A0A0A8ZYH9_ARUDO</name>
<organism evidence="1">
    <name type="scientific">Arundo donax</name>
    <name type="common">Giant reed</name>
    <name type="synonym">Donax arundinaceus</name>
    <dbReference type="NCBI Taxonomy" id="35708"/>
    <lineage>
        <taxon>Eukaryota</taxon>
        <taxon>Viridiplantae</taxon>
        <taxon>Streptophyta</taxon>
        <taxon>Embryophyta</taxon>
        <taxon>Tracheophyta</taxon>
        <taxon>Spermatophyta</taxon>
        <taxon>Magnoliopsida</taxon>
        <taxon>Liliopsida</taxon>
        <taxon>Poales</taxon>
        <taxon>Poaceae</taxon>
        <taxon>PACMAD clade</taxon>
        <taxon>Arundinoideae</taxon>
        <taxon>Arundineae</taxon>
        <taxon>Arundo</taxon>
    </lineage>
</organism>
<dbReference type="AlphaFoldDB" id="A0A0A8ZYH9"/>
<sequence>MLSGQIPQSCISLNVARASLQNSCCTYPAIKEVQETTSFSSSISRIIRALSSQPYLEYISINTPLTYISDSKPVFMHNE</sequence>
<reference evidence="1" key="1">
    <citation type="submission" date="2014-09" db="EMBL/GenBank/DDBJ databases">
        <authorList>
            <person name="Magalhaes I.L.F."/>
            <person name="Oliveira U."/>
            <person name="Santos F.R."/>
            <person name="Vidigal T.H.D.A."/>
            <person name="Brescovit A.D."/>
            <person name="Santos A.J."/>
        </authorList>
    </citation>
    <scope>NUCLEOTIDE SEQUENCE</scope>
    <source>
        <tissue evidence="1">Shoot tissue taken approximately 20 cm above the soil surface</tissue>
    </source>
</reference>
<reference evidence="1" key="2">
    <citation type="journal article" date="2015" name="Data Brief">
        <title>Shoot transcriptome of the giant reed, Arundo donax.</title>
        <authorList>
            <person name="Barrero R.A."/>
            <person name="Guerrero F.D."/>
            <person name="Moolhuijzen P."/>
            <person name="Goolsby J.A."/>
            <person name="Tidwell J."/>
            <person name="Bellgard S.E."/>
            <person name="Bellgard M.I."/>
        </authorList>
    </citation>
    <scope>NUCLEOTIDE SEQUENCE</scope>
    <source>
        <tissue evidence="1">Shoot tissue taken approximately 20 cm above the soil surface</tissue>
    </source>
</reference>
<accession>A0A0A8ZYH9</accession>
<protein>
    <submittedName>
        <fullName evidence="1">Uncharacterized protein</fullName>
    </submittedName>
</protein>
<dbReference type="EMBL" id="GBRH01256085">
    <property type="protein sequence ID" value="JAD41810.1"/>
    <property type="molecule type" value="Transcribed_RNA"/>
</dbReference>